<dbReference type="Pfam" id="PF01077">
    <property type="entry name" value="NIR_SIR"/>
    <property type="match status" value="2"/>
</dbReference>
<evidence type="ECO:0000256" key="4">
    <source>
        <dbReference type="ARBA" id="ARBA00022723"/>
    </source>
</evidence>
<dbReference type="Gene3D" id="3.30.413.10">
    <property type="entry name" value="Sulfite Reductase Hemoprotein, domain 1"/>
    <property type="match status" value="2"/>
</dbReference>
<feature type="domain" description="Nitrite/sulphite reductase 4Fe-4S" evidence="9">
    <location>
        <begin position="242"/>
        <end position="395"/>
    </location>
</feature>
<feature type="domain" description="Nitrite/sulphite reductase 4Fe-4S" evidence="9">
    <location>
        <begin position="575"/>
        <end position="671"/>
    </location>
</feature>
<dbReference type="InterPro" id="IPR045854">
    <property type="entry name" value="NO2/SO3_Rdtase_4Fe4S_sf"/>
</dbReference>
<evidence type="ECO:0000256" key="3">
    <source>
        <dbReference type="ARBA" id="ARBA00022617"/>
    </source>
</evidence>
<name>A0ABS6NPR3_9BURK</name>
<dbReference type="PANTHER" id="PTHR32439:SF0">
    <property type="entry name" value="FERREDOXIN--NITRITE REDUCTASE, CHLOROPLASTIC"/>
    <property type="match status" value="1"/>
</dbReference>
<keyword evidence="4" id="KW-0479">Metal-binding</keyword>
<dbReference type="Pfam" id="PF11011">
    <property type="entry name" value="DUF2849"/>
    <property type="match status" value="1"/>
</dbReference>
<keyword evidence="7" id="KW-0411">Iron-sulfur</keyword>
<dbReference type="InterPro" id="IPR005117">
    <property type="entry name" value="NiRdtase/SiRdtase_haem-b_fer"/>
</dbReference>
<accession>A0ABS6NPR3</accession>
<keyword evidence="2" id="KW-0004">4Fe-4S</keyword>
<comment type="caution">
    <text evidence="11">The sequence shown here is derived from an EMBL/GenBank/DDBJ whole genome shotgun (WGS) entry which is preliminary data.</text>
</comment>
<comment type="similarity">
    <text evidence="1">Belongs to the nitrite and sulfite reductase 4Fe-4S domain family.</text>
</comment>
<feature type="domain" description="Nitrite/Sulfite reductase ferredoxin-like" evidence="10">
    <location>
        <begin position="175"/>
        <end position="233"/>
    </location>
</feature>
<keyword evidence="12" id="KW-1185">Reference proteome</keyword>
<reference evidence="11 12" key="1">
    <citation type="submission" date="2021-06" db="EMBL/GenBank/DDBJ databases">
        <authorList>
            <person name="Lu T."/>
            <person name="Wang Q."/>
            <person name="Han X."/>
        </authorList>
    </citation>
    <scope>NUCLEOTIDE SEQUENCE [LARGE SCALE GENOMIC DNA]</scope>
    <source>
        <strain evidence="11 12">LAM0050</strain>
    </source>
</reference>
<evidence type="ECO:0000259" key="10">
    <source>
        <dbReference type="Pfam" id="PF03460"/>
    </source>
</evidence>
<evidence type="ECO:0000313" key="12">
    <source>
        <dbReference type="Proteomes" id="UP000722165"/>
    </source>
</evidence>
<dbReference type="Pfam" id="PF03460">
    <property type="entry name" value="NIR_SIR_ferr"/>
    <property type="match status" value="2"/>
</dbReference>
<dbReference type="PANTHER" id="PTHR32439">
    <property type="entry name" value="FERREDOXIN--NITRITE REDUCTASE, CHLOROPLASTIC"/>
    <property type="match status" value="1"/>
</dbReference>
<evidence type="ECO:0000313" key="11">
    <source>
        <dbReference type="EMBL" id="MBV4397619.1"/>
    </source>
</evidence>
<dbReference type="SUPFAM" id="SSF55124">
    <property type="entry name" value="Nitrite/Sulfite reductase N-terminal domain-like"/>
    <property type="match status" value="2"/>
</dbReference>
<dbReference type="Gene3D" id="3.90.480.10">
    <property type="entry name" value="Sulfite Reductase Hemoprotein,Domain 2"/>
    <property type="match status" value="1"/>
</dbReference>
<gene>
    <name evidence="11" type="ORF">KU392_10205</name>
</gene>
<keyword evidence="5" id="KW-0560">Oxidoreductase</keyword>
<dbReference type="SUPFAM" id="SSF56014">
    <property type="entry name" value="Nitrite and sulphite reductase 4Fe-4S domain-like"/>
    <property type="match status" value="2"/>
</dbReference>
<evidence type="ECO:0000256" key="8">
    <source>
        <dbReference type="SAM" id="MobiDB-lite"/>
    </source>
</evidence>
<dbReference type="EMBL" id="JAHSPR010000007">
    <property type="protein sequence ID" value="MBV4397619.1"/>
    <property type="molecule type" value="Genomic_DNA"/>
</dbReference>
<evidence type="ECO:0000256" key="1">
    <source>
        <dbReference type="ARBA" id="ARBA00010429"/>
    </source>
</evidence>
<evidence type="ECO:0000256" key="6">
    <source>
        <dbReference type="ARBA" id="ARBA00023004"/>
    </source>
</evidence>
<dbReference type="RefSeq" id="WP_169294930.1">
    <property type="nucleotide sequence ID" value="NZ_JAHSPR010000007.1"/>
</dbReference>
<feature type="region of interest" description="Disordered" evidence="8">
    <location>
        <begin position="83"/>
        <end position="114"/>
    </location>
</feature>
<sequence>MSNTAELTLFSANRLHDGIVVWLGQNNEWVQDLQSASLFNQENIAAARDAAQQASDHNFIVGVQELPATRENDIPVPCDYKERIRSKGPSVRPDLGKQSGNGENGNPAFSQTLQPRQANSKAGIYQYDDNEHAFLKNRARFFSEQVQRRLSGELNEDEFKTYRLMNGLYLQLHAYMLRVAIPYGTLSAEQLKQLAYVARTYDKGYGHFTTRQNIQLNWIRLDQAADALSALADVDLHAIQTSGNCIRNVTTDQFAGAAFDEDIDPRVYAEILRQWSTDHPEFTYLPRKFKIAITGSANDRAAIRLHDIGLRVLKNEAGEIGFEVHAGGGLGRTPIVATKVRSWLPQQDLIKYVEAIVRVYNALGRRDNLYKARIKILIRELKPENFIRMIEEEFEALPDDRPLVSDELVAHFNARFVVPSFETGSNSFPVFEASLANNPAFARWVKQNTHPHKQSAYLSAVISLKPQGGIPGDLTADEMDLVANLAEKYSLNEIRVTHEQNLVLPHVKKEDLFEVWQTLLSANLATDNIGLITDMIACPGMDYCSLANARSIPVAQEIAIMVHKKKIEHDLGELTLNISGCINACAHHHIANIGILGVDKNGQEFYQITLGGSADENAVVGKILGSSVTFEDVPVVIEEIMNIYLRERRNNDETFLQTYHRIGAAPFKEALNVAGK</sequence>
<dbReference type="InterPro" id="IPR006067">
    <property type="entry name" value="NO2/SO3_Rdtase_4Fe4S_dom"/>
</dbReference>
<feature type="domain" description="Nitrite/Sulfite reductase ferredoxin-like" evidence="10">
    <location>
        <begin position="470"/>
        <end position="521"/>
    </location>
</feature>
<protein>
    <submittedName>
        <fullName evidence="11">DUF2849 domain-containing protein</fullName>
    </submittedName>
</protein>
<keyword evidence="6" id="KW-0408">Iron</keyword>
<organism evidence="11 12">
    <name type="scientific">Advenella alkanexedens</name>
    <dbReference type="NCBI Taxonomy" id="1481665"/>
    <lineage>
        <taxon>Bacteria</taxon>
        <taxon>Pseudomonadati</taxon>
        <taxon>Pseudomonadota</taxon>
        <taxon>Betaproteobacteria</taxon>
        <taxon>Burkholderiales</taxon>
        <taxon>Alcaligenaceae</taxon>
    </lineage>
</organism>
<evidence type="ECO:0000256" key="5">
    <source>
        <dbReference type="ARBA" id="ARBA00023002"/>
    </source>
</evidence>
<dbReference type="InterPro" id="IPR036136">
    <property type="entry name" value="Nit/Sulf_reduc_fer-like_dom_sf"/>
</dbReference>
<dbReference type="InterPro" id="IPR051329">
    <property type="entry name" value="NIR_SIR_4Fe-4S"/>
</dbReference>
<proteinExistence type="inferred from homology"/>
<evidence type="ECO:0000256" key="2">
    <source>
        <dbReference type="ARBA" id="ARBA00022485"/>
    </source>
</evidence>
<evidence type="ECO:0000256" key="7">
    <source>
        <dbReference type="ARBA" id="ARBA00023014"/>
    </source>
</evidence>
<dbReference type="Proteomes" id="UP000722165">
    <property type="component" value="Unassembled WGS sequence"/>
</dbReference>
<evidence type="ECO:0000259" key="9">
    <source>
        <dbReference type="Pfam" id="PF01077"/>
    </source>
</evidence>
<keyword evidence="3" id="KW-0349">Heme</keyword>
<dbReference type="InterPro" id="IPR021270">
    <property type="entry name" value="DUF2849"/>
</dbReference>